<name>A0A090RQB9_9VIBR</name>
<comment type="caution">
    <text evidence="1">The sequence shown here is derived from an EMBL/GenBank/DDBJ whole genome shotgun (WGS) entry which is preliminary data.</text>
</comment>
<proteinExistence type="predicted"/>
<sequence>MQEKRRDHQYLMAIDAGTGSVRAVIFNTQGKQVAVGQREWTHRPVVGAEARWTLTW</sequence>
<dbReference type="InterPro" id="IPR043129">
    <property type="entry name" value="ATPase_NBD"/>
</dbReference>
<dbReference type="SUPFAM" id="SSF53067">
    <property type="entry name" value="Actin-like ATPase domain"/>
    <property type="match status" value="1"/>
</dbReference>
<dbReference type="Gene3D" id="3.30.420.40">
    <property type="match status" value="1"/>
</dbReference>
<evidence type="ECO:0008006" key="3">
    <source>
        <dbReference type="Google" id="ProtNLM"/>
    </source>
</evidence>
<evidence type="ECO:0000313" key="2">
    <source>
        <dbReference type="Proteomes" id="UP000029228"/>
    </source>
</evidence>
<keyword evidence="2" id="KW-1185">Reference proteome</keyword>
<reference evidence="1 2" key="2">
    <citation type="submission" date="2014-09" db="EMBL/GenBank/DDBJ databases">
        <authorList>
            <consortium name="NBRP consortium"/>
            <person name="Sawabe T."/>
            <person name="Meirelles P."/>
            <person name="Nakanishi M."/>
            <person name="Sayaka M."/>
            <person name="Hattori M."/>
            <person name="Ohkuma M."/>
        </authorList>
    </citation>
    <scope>NUCLEOTIDE SEQUENCE [LARGE SCALE GENOMIC DNA]</scope>
    <source>
        <strain evidence="2">JCM19235</strain>
    </source>
</reference>
<dbReference type="AlphaFoldDB" id="A0A090RQB9"/>
<dbReference type="STRING" id="990268.JCM19235_5307"/>
<organism evidence="1 2">
    <name type="scientific">Vibrio maritimus</name>
    <dbReference type="NCBI Taxonomy" id="990268"/>
    <lineage>
        <taxon>Bacteria</taxon>
        <taxon>Pseudomonadati</taxon>
        <taxon>Pseudomonadota</taxon>
        <taxon>Gammaproteobacteria</taxon>
        <taxon>Vibrionales</taxon>
        <taxon>Vibrionaceae</taxon>
        <taxon>Vibrio</taxon>
    </lineage>
</organism>
<accession>A0A090RQB9</accession>
<reference evidence="1 2" key="1">
    <citation type="submission" date="2014-09" db="EMBL/GenBank/DDBJ databases">
        <title>Vibrio maritimus JCM 19235. (C45) whole genome shotgun sequence.</title>
        <authorList>
            <person name="Sawabe T."/>
            <person name="Meirelles P."/>
            <person name="Nakanishi M."/>
            <person name="Sayaka M."/>
            <person name="Hattori M."/>
            <person name="Ohkuma M."/>
        </authorList>
    </citation>
    <scope>NUCLEOTIDE SEQUENCE [LARGE SCALE GENOMIC DNA]</scope>
    <source>
        <strain evidence="2">JCM19235</strain>
    </source>
</reference>
<evidence type="ECO:0000313" key="1">
    <source>
        <dbReference type="EMBL" id="GAL16758.1"/>
    </source>
</evidence>
<dbReference type="EMBL" id="BBMR01000001">
    <property type="protein sequence ID" value="GAL16758.1"/>
    <property type="molecule type" value="Genomic_DNA"/>
</dbReference>
<gene>
    <name evidence="1" type="ORF">JCM19235_5307</name>
</gene>
<protein>
    <recommendedName>
        <fullName evidence="3">Autoinducer 2 (AI-2) kinase LsrK</fullName>
    </recommendedName>
</protein>
<dbReference type="Proteomes" id="UP000029228">
    <property type="component" value="Unassembled WGS sequence"/>
</dbReference>